<dbReference type="SUPFAM" id="SSF56112">
    <property type="entry name" value="Protein kinase-like (PK-like)"/>
    <property type="match status" value="1"/>
</dbReference>
<accession>A0A177WSP8</accession>
<proteinExistence type="inferred from homology"/>
<feature type="region of interest" description="Disordered" evidence="2">
    <location>
        <begin position="546"/>
        <end position="566"/>
    </location>
</feature>
<dbReference type="InterPro" id="IPR000719">
    <property type="entry name" value="Prot_kinase_dom"/>
</dbReference>
<dbReference type="GO" id="GO:0004672">
    <property type="term" value="F:protein kinase activity"/>
    <property type="evidence" value="ECO:0007669"/>
    <property type="project" value="InterPro"/>
</dbReference>
<dbReference type="SMART" id="SM00220">
    <property type="entry name" value="S_TKc"/>
    <property type="match status" value="1"/>
</dbReference>
<evidence type="ECO:0000256" key="1">
    <source>
        <dbReference type="ARBA" id="ARBA00008874"/>
    </source>
</evidence>
<evidence type="ECO:0000256" key="2">
    <source>
        <dbReference type="SAM" id="MobiDB-lite"/>
    </source>
</evidence>
<dbReference type="PANTHER" id="PTHR48014">
    <property type="entry name" value="SERINE/THREONINE-PROTEIN KINASE FRAY2"/>
    <property type="match status" value="1"/>
</dbReference>
<feature type="domain" description="Protein kinase" evidence="3">
    <location>
        <begin position="113"/>
        <end position="375"/>
    </location>
</feature>
<comment type="similarity">
    <text evidence="1">Belongs to the protein kinase superfamily. STE Ser/Thr protein kinase family. STE20 subfamily.</text>
</comment>
<dbReference type="EMBL" id="DS022308">
    <property type="protein sequence ID" value="OAJ42922.1"/>
    <property type="molecule type" value="Genomic_DNA"/>
</dbReference>
<evidence type="ECO:0000313" key="5">
    <source>
        <dbReference type="Proteomes" id="UP000077115"/>
    </source>
</evidence>
<dbReference type="InterPro" id="IPR047173">
    <property type="entry name" value="STRAD_A/B-like"/>
</dbReference>
<dbReference type="InterPro" id="IPR011009">
    <property type="entry name" value="Kinase-like_dom_sf"/>
</dbReference>
<dbReference type="STRING" id="403673.A0A177WSP8"/>
<evidence type="ECO:0000313" key="4">
    <source>
        <dbReference type="EMBL" id="OAJ42922.1"/>
    </source>
</evidence>
<gene>
    <name evidence="4" type="ORF">BDEG_26313</name>
</gene>
<feature type="compositionally biased region" description="Low complexity" evidence="2">
    <location>
        <begin position="15"/>
        <end position="34"/>
    </location>
</feature>
<feature type="region of interest" description="Disordered" evidence="2">
    <location>
        <begin position="638"/>
        <end position="705"/>
    </location>
</feature>
<dbReference type="PROSITE" id="PS00108">
    <property type="entry name" value="PROTEIN_KINASE_ST"/>
    <property type="match status" value="1"/>
</dbReference>
<sequence length="881" mass="95523">MENEAQPLQDPVMAQPIPTTQSPSSTPIQQQSPPIRRKMSIAERATAAIESRLSASKDALRRTSTRDSCHSSNANIVNVGTAMSSVSPSSLSYSSLVPSIDDQNAFSMNPEDYELGQVIGQGSSASVYIAKYKPLQRAISMKVIDLDLFERNQIDELRREIQIMSLSKHPNLLPVYGSFVNGSKLFIVTPFLAGGSCLDIMKTSFKEGFDEVSIATILKQALQGLDYLHKNGLIHRDVKAGNLLIDKDGLVQLADFGVSSSLMDAGDRRGLRKTFVGTPCWMAPEVMEQSGYNYKADIWSFGITSLELANAQAPYAKFPPLKVLMLTLQNEPPTLDRDSTRGRFSRQFKDMIDMCLKKDPARRPTTEKLLQHSFFKFAKKNSYLVSNVLSNMVPITERQHLHKIPALQDTVHSSDSHEWDFDDASESNPLLLSQMDSASDSVSDIPSNSNIYTSQPSCMTSHTAATASRSLQSDNLAEYNPLAGRAKGVSFRETPAEFIETLPRKSRFIVDSPYGVVPSAAPQGLDSPLEISLPDQCNPILDEQPQSASIQPCLSPPQTASQQTGSSLAGALAAEVKKGRFSVVESCAPACPANGAPSDPANACSATGCTTMDSRALSMDRKASRFAVQCSQSPVCTPLTQTPGSQDADFTGDTDTTQEPTRLVRKPTGGHASYINGQSSNQTNGASVATSNTNQTGSLANFGSTVSDKRGRFQISSYEVPSATSPGNPYNPSYNSLPSTLISPGSRFNLLSAALTPFPMDGTTEERLDAFIKISEAQRKLIHNVMPILTRHGLNPYQNSSQEAGASSFTANHSRSASYSDADRGAFVHQMNLESKRNTAATCELEQRLTDALKELNALRIENEELRKTDGALSSSRLPPP</sequence>
<dbReference type="VEuPathDB" id="FungiDB:BDEG_26313"/>
<dbReference type="FunFam" id="1.10.510.10:FF:000068">
    <property type="entry name" value="STE20/SPS1-related proline-alanine-rich protein kinase"/>
    <property type="match status" value="1"/>
</dbReference>
<dbReference type="PROSITE" id="PS50011">
    <property type="entry name" value="PROTEIN_KINASE_DOM"/>
    <property type="match status" value="1"/>
</dbReference>
<dbReference type="PANTHER" id="PTHR48014:SF21">
    <property type="entry name" value="SERINE_THREONINE-PROTEIN KINASE FRAY2"/>
    <property type="match status" value="1"/>
</dbReference>
<dbReference type="AlphaFoldDB" id="A0A177WSP8"/>
<feature type="compositionally biased region" description="Polar residues" evidence="2">
    <location>
        <begin position="675"/>
        <end position="705"/>
    </location>
</feature>
<dbReference type="OrthoDB" id="248923at2759"/>
<dbReference type="eggNOG" id="KOG0582">
    <property type="taxonomic scope" value="Eukaryota"/>
</dbReference>
<name>A0A177WSP8_BATDL</name>
<reference evidence="4 5" key="2">
    <citation type="submission" date="2016-05" db="EMBL/GenBank/DDBJ databases">
        <title>Lineage-specific infection strategies underlie the spectrum of fungal disease in amphibians.</title>
        <authorList>
            <person name="Cuomo C.A."/>
            <person name="Farrer R.A."/>
            <person name="James T."/>
            <person name="Longcore J."/>
            <person name="Birren B."/>
        </authorList>
    </citation>
    <scope>NUCLEOTIDE SEQUENCE [LARGE SCALE GENOMIC DNA]</scope>
    <source>
        <strain evidence="4 5">JEL423</strain>
    </source>
</reference>
<reference evidence="4 5" key="1">
    <citation type="submission" date="2006-10" db="EMBL/GenBank/DDBJ databases">
        <title>The Genome Sequence of Batrachochytrium dendrobatidis JEL423.</title>
        <authorList>
            <consortium name="The Broad Institute Genome Sequencing Platform"/>
            <person name="Birren B."/>
            <person name="Lander E."/>
            <person name="Galagan J."/>
            <person name="Cuomo C."/>
            <person name="Devon K."/>
            <person name="Jaffe D."/>
            <person name="Butler J."/>
            <person name="Alvarez P."/>
            <person name="Gnerre S."/>
            <person name="Grabherr M."/>
            <person name="Kleber M."/>
            <person name="Mauceli E."/>
            <person name="Brockman W."/>
            <person name="Young S."/>
            <person name="LaButti K."/>
            <person name="Sykes S."/>
            <person name="DeCaprio D."/>
            <person name="Crawford M."/>
            <person name="Koehrsen M."/>
            <person name="Engels R."/>
            <person name="Montgomery P."/>
            <person name="Pearson M."/>
            <person name="Howarth C."/>
            <person name="Larson L."/>
            <person name="White J."/>
            <person name="O'Leary S."/>
            <person name="Kodira C."/>
            <person name="Zeng Q."/>
            <person name="Yandava C."/>
            <person name="Alvarado L."/>
            <person name="Longcore J."/>
            <person name="James T."/>
        </authorList>
    </citation>
    <scope>NUCLEOTIDE SEQUENCE [LARGE SCALE GENOMIC DNA]</scope>
    <source>
        <strain evidence="4 5">JEL423</strain>
    </source>
</reference>
<evidence type="ECO:0000259" key="3">
    <source>
        <dbReference type="PROSITE" id="PS50011"/>
    </source>
</evidence>
<organism evidence="4 5">
    <name type="scientific">Batrachochytrium dendrobatidis (strain JEL423)</name>
    <dbReference type="NCBI Taxonomy" id="403673"/>
    <lineage>
        <taxon>Eukaryota</taxon>
        <taxon>Fungi</taxon>
        <taxon>Fungi incertae sedis</taxon>
        <taxon>Chytridiomycota</taxon>
        <taxon>Chytridiomycota incertae sedis</taxon>
        <taxon>Chytridiomycetes</taxon>
        <taxon>Rhizophydiales</taxon>
        <taxon>Rhizophydiales incertae sedis</taxon>
        <taxon>Batrachochytrium</taxon>
    </lineage>
</organism>
<dbReference type="GO" id="GO:0043539">
    <property type="term" value="F:protein serine/threonine kinase activator activity"/>
    <property type="evidence" value="ECO:0007669"/>
    <property type="project" value="InterPro"/>
</dbReference>
<dbReference type="Gene3D" id="1.10.510.10">
    <property type="entry name" value="Transferase(Phosphotransferase) domain 1"/>
    <property type="match status" value="1"/>
</dbReference>
<dbReference type="Proteomes" id="UP000077115">
    <property type="component" value="Unassembled WGS sequence"/>
</dbReference>
<dbReference type="Pfam" id="PF00069">
    <property type="entry name" value="Pkinase"/>
    <property type="match status" value="1"/>
</dbReference>
<dbReference type="GO" id="GO:0005524">
    <property type="term" value="F:ATP binding"/>
    <property type="evidence" value="ECO:0007669"/>
    <property type="project" value="InterPro"/>
</dbReference>
<feature type="region of interest" description="Disordered" evidence="2">
    <location>
        <begin position="1"/>
        <end position="37"/>
    </location>
</feature>
<dbReference type="Gene3D" id="3.30.200.20">
    <property type="entry name" value="Phosphorylase Kinase, domain 1"/>
    <property type="match status" value="1"/>
</dbReference>
<feature type="region of interest" description="Disordered" evidence="2">
    <location>
        <begin position="435"/>
        <end position="457"/>
    </location>
</feature>
<dbReference type="InterPro" id="IPR008271">
    <property type="entry name" value="Ser/Thr_kinase_AS"/>
</dbReference>
<protein>
    <recommendedName>
        <fullName evidence="3">Protein kinase domain-containing protein</fullName>
    </recommendedName>
</protein>